<dbReference type="Pfam" id="PF12800">
    <property type="entry name" value="Fer4_4"/>
    <property type="match status" value="1"/>
</dbReference>
<organism evidence="9 10">
    <name type="scientific">Thermodesulfitimonas autotrophica</name>
    <dbReference type="NCBI Taxonomy" id="1894989"/>
    <lineage>
        <taxon>Bacteria</taxon>
        <taxon>Bacillati</taxon>
        <taxon>Bacillota</taxon>
        <taxon>Clostridia</taxon>
        <taxon>Thermoanaerobacterales</taxon>
        <taxon>Thermoanaerobacteraceae</taxon>
        <taxon>Thermodesulfitimonas</taxon>
    </lineage>
</organism>
<evidence type="ECO:0000256" key="5">
    <source>
        <dbReference type="ARBA" id="ARBA00022982"/>
    </source>
</evidence>
<evidence type="ECO:0000256" key="6">
    <source>
        <dbReference type="ARBA" id="ARBA00023004"/>
    </source>
</evidence>
<keyword evidence="7" id="KW-0411">Iron-sulfur</keyword>
<dbReference type="SUPFAM" id="SSF54862">
    <property type="entry name" value="4Fe-4S ferredoxins"/>
    <property type="match status" value="1"/>
</dbReference>
<dbReference type="PANTHER" id="PTHR43177:SF5">
    <property type="entry name" value="ANAEROBIC DIMETHYL SULFOXIDE REDUCTASE CHAIN B-RELATED"/>
    <property type="match status" value="1"/>
</dbReference>
<keyword evidence="4" id="KW-0677">Repeat</keyword>
<reference evidence="9 10" key="1">
    <citation type="submission" date="2018-11" db="EMBL/GenBank/DDBJ databases">
        <title>Genomic Encyclopedia of Type Strains, Phase IV (KMG-IV): sequencing the most valuable type-strain genomes for metagenomic binning, comparative biology and taxonomic classification.</title>
        <authorList>
            <person name="Goeker M."/>
        </authorList>
    </citation>
    <scope>NUCLEOTIDE SEQUENCE [LARGE SCALE GENOMIC DNA]</scope>
    <source>
        <strain evidence="9 10">DSM 102936</strain>
    </source>
</reference>
<keyword evidence="5" id="KW-0249">Electron transport</keyword>
<keyword evidence="6" id="KW-0408">Iron</keyword>
<keyword evidence="3" id="KW-0479">Metal-binding</keyword>
<dbReference type="InterPro" id="IPR017896">
    <property type="entry name" value="4Fe4S_Fe-S-bd"/>
</dbReference>
<dbReference type="RefSeq" id="WP_123929427.1">
    <property type="nucleotide sequence ID" value="NZ_RKRE01000002.1"/>
</dbReference>
<feature type="domain" description="4Fe-4S ferredoxin-type" evidence="8">
    <location>
        <begin position="50"/>
        <end position="81"/>
    </location>
</feature>
<name>A0A3N5AQ02_9THEO</name>
<evidence type="ECO:0000256" key="4">
    <source>
        <dbReference type="ARBA" id="ARBA00022737"/>
    </source>
</evidence>
<dbReference type="CDD" id="cd10553">
    <property type="entry name" value="PhsB_like"/>
    <property type="match status" value="1"/>
</dbReference>
<dbReference type="InterPro" id="IPR017900">
    <property type="entry name" value="4Fe4S_Fe_S_CS"/>
</dbReference>
<keyword evidence="1" id="KW-0813">Transport</keyword>
<gene>
    <name evidence="9" type="ORF">EDD75_1188</name>
</gene>
<dbReference type="PROSITE" id="PS51379">
    <property type="entry name" value="4FE4S_FER_2"/>
    <property type="match status" value="3"/>
</dbReference>
<evidence type="ECO:0000256" key="1">
    <source>
        <dbReference type="ARBA" id="ARBA00022448"/>
    </source>
</evidence>
<sequence length="168" mass="19137">MSIYYIHQDHDRCIGCHACEVHCKANKGLPVGPRLCRIIPTEIKMIGGLPRQRFVFMPCFHCEKPWCVAACPTGAMQRRAKDGIVFVQDDLCVGCKACITACPWGVPQWNPETGKVVKCDYCKDRIDQGLEPACVTKCTTHALKWIRAEEASLRKRERFVRESYESLY</sequence>
<feature type="domain" description="4Fe-4S ferredoxin-type" evidence="8">
    <location>
        <begin position="4"/>
        <end position="34"/>
    </location>
</feature>
<feature type="domain" description="4Fe-4S ferredoxin-type" evidence="8">
    <location>
        <begin position="83"/>
        <end position="112"/>
    </location>
</feature>
<keyword evidence="2" id="KW-0004">4Fe-4S</keyword>
<dbReference type="GO" id="GO:0051539">
    <property type="term" value="F:4 iron, 4 sulfur cluster binding"/>
    <property type="evidence" value="ECO:0007669"/>
    <property type="project" value="UniProtKB-KW"/>
</dbReference>
<dbReference type="EMBL" id="RKRE01000002">
    <property type="protein sequence ID" value="RPF46927.1"/>
    <property type="molecule type" value="Genomic_DNA"/>
</dbReference>
<protein>
    <submittedName>
        <fullName evidence="9">Fe-S-cluster-containing dehydrogenase component</fullName>
    </submittedName>
</protein>
<evidence type="ECO:0000256" key="3">
    <source>
        <dbReference type="ARBA" id="ARBA00022723"/>
    </source>
</evidence>
<proteinExistence type="predicted"/>
<dbReference type="PROSITE" id="PS00198">
    <property type="entry name" value="4FE4S_FER_1"/>
    <property type="match status" value="1"/>
</dbReference>
<dbReference type="Pfam" id="PF13247">
    <property type="entry name" value="Fer4_11"/>
    <property type="match status" value="1"/>
</dbReference>
<comment type="caution">
    <text evidence="9">The sequence shown here is derived from an EMBL/GenBank/DDBJ whole genome shotgun (WGS) entry which is preliminary data.</text>
</comment>
<evidence type="ECO:0000256" key="2">
    <source>
        <dbReference type="ARBA" id="ARBA00022485"/>
    </source>
</evidence>
<evidence type="ECO:0000313" key="10">
    <source>
        <dbReference type="Proteomes" id="UP000282654"/>
    </source>
</evidence>
<dbReference type="OrthoDB" id="9810688at2"/>
<evidence type="ECO:0000313" key="9">
    <source>
        <dbReference type="EMBL" id="RPF46927.1"/>
    </source>
</evidence>
<dbReference type="Gene3D" id="3.30.70.20">
    <property type="match status" value="2"/>
</dbReference>
<keyword evidence="10" id="KW-1185">Reference proteome</keyword>
<dbReference type="InterPro" id="IPR050954">
    <property type="entry name" value="ET_IronSulfur_Cluster-Binding"/>
</dbReference>
<dbReference type="GO" id="GO:0046872">
    <property type="term" value="F:metal ion binding"/>
    <property type="evidence" value="ECO:0007669"/>
    <property type="project" value="UniProtKB-KW"/>
</dbReference>
<accession>A0A3N5AQ02</accession>
<dbReference type="AlphaFoldDB" id="A0A3N5AQ02"/>
<dbReference type="Proteomes" id="UP000282654">
    <property type="component" value="Unassembled WGS sequence"/>
</dbReference>
<evidence type="ECO:0000259" key="8">
    <source>
        <dbReference type="PROSITE" id="PS51379"/>
    </source>
</evidence>
<dbReference type="PANTHER" id="PTHR43177">
    <property type="entry name" value="PROTEIN NRFC"/>
    <property type="match status" value="1"/>
</dbReference>
<evidence type="ECO:0000256" key="7">
    <source>
        <dbReference type="ARBA" id="ARBA00023014"/>
    </source>
</evidence>